<dbReference type="AlphaFoldDB" id="A0A8C0M5K8"/>
<sequence length="84" mass="9171">MDYIEGRVATTQEARLHLCVCQEGVGFGMLKAKVAGGSPHPNSSIAMATGESWSQKRDKHLERQTSPGTTVLDCRGRGDCFFQE</sequence>
<name>A0A8C0M5K8_CANLF</name>
<accession>A0A8C0M5K8</accession>
<reference evidence="1" key="2">
    <citation type="submission" date="2025-08" db="UniProtKB">
        <authorList>
            <consortium name="Ensembl"/>
        </authorList>
    </citation>
    <scope>IDENTIFICATION</scope>
</reference>
<evidence type="ECO:0000313" key="1">
    <source>
        <dbReference type="Ensembl" id="ENSCAFP00030005031.1"/>
    </source>
</evidence>
<reference evidence="1" key="1">
    <citation type="submission" date="2019-03" db="EMBL/GenBank/DDBJ databases">
        <authorList>
            <person name="Warren W.C."/>
            <person name="Johnson G.S."/>
        </authorList>
    </citation>
    <scope>NUCLEOTIDE SEQUENCE [LARGE SCALE GENOMIC DNA]</scope>
    <source>
        <strain evidence="1">Basenji</strain>
    </source>
</reference>
<protein>
    <submittedName>
        <fullName evidence="1">Uncharacterized protein</fullName>
    </submittedName>
</protein>
<dbReference type="Proteomes" id="UP000694429">
    <property type="component" value="Chromosome 8"/>
</dbReference>
<dbReference type="Ensembl" id="ENSCAFT00030005655.1">
    <property type="protein sequence ID" value="ENSCAFP00030005031.1"/>
    <property type="gene ID" value="ENSCAFG00030003022.1"/>
</dbReference>
<organism evidence="1 2">
    <name type="scientific">Canis lupus familiaris</name>
    <name type="common">Dog</name>
    <name type="synonym">Canis familiaris</name>
    <dbReference type="NCBI Taxonomy" id="9615"/>
    <lineage>
        <taxon>Eukaryota</taxon>
        <taxon>Metazoa</taxon>
        <taxon>Chordata</taxon>
        <taxon>Craniata</taxon>
        <taxon>Vertebrata</taxon>
        <taxon>Euteleostomi</taxon>
        <taxon>Mammalia</taxon>
        <taxon>Eutheria</taxon>
        <taxon>Laurasiatheria</taxon>
        <taxon>Carnivora</taxon>
        <taxon>Caniformia</taxon>
        <taxon>Canidae</taxon>
        <taxon>Canis</taxon>
    </lineage>
</organism>
<evidence type="ECO:0000313" key="2">
    <source>
        <dbReference type="Proteomes" id="UP000694429"/>
    </source>
</evidence>
<proteinExistence type="predicted"/>